<evidence type="ECO:0000256" key="9">
    <source>
        <dbReference type="SAM" id="MobiDB-lite"/>
    </source>
</evidence>
<keyword evidence="12" id="KW-1185">Reference proteome</keyword>
<feature type="transmembrane region" description="Helical" evidence="10">
    <location>
        <begin position="220"/>
        <end position="238"/>
    </location>
</feature>
<evidence type="ECO:0000256" key="6">
    <source>
        <dbReference type="ARBA" id="ARBA00022847"/>
    </source>
</evidence>
<evidence type="ECO:0000313" key="11">
    <source>
        <dbReference type="EMBL" id="AJK50107.1"/>
    </source>
</evidence>
<feature type="transmembrane region" description="Helical" evidence="10">
    <location>
        <begin position="73"/>
        <end position="94"/>
    </location>
</feature>
<feature type="transmembrane region" description="Helical" evidence="10">
    <location>
        <begin position="100"/>
        <end position="123"/>
    </location>
</feature>
<sequence>MNIKKAIERFPGGMMVIPLLWGSILNTFAPQVLGIGSFSTQLAHGALPILAVFFVCMGAEIQLRTAPRALRNGAAITLAKLASGVLIGLLVSKLCGPQGFLGLSGMAVIAAVTNANMGLYAALTRQFGDEVDRGALAVLSILEGPFVTMVALGLSGLARIPVLDLVATVLPIVIGMVLGNLDEDMRKFLKSGGDLLIPFFAFGLGAQINLHAILGAGLSGIVLGIITLVAGACFNVLASRLAGGTGVGGMAAATTAGNAVATPTAIAAVDPRLGSLVAVATPQIAASTIVTSLLAPLVTAAYARWRMRRVPRPAAREAAVGTARAAGHGGAPPREAAPADVGG</sequence>
<protein>
    <submittedName>
        <fullName evidence="11">2-keto-3-deoxygluconate permease KdgT</fullName>
    </submittedName>
</protein>
<evidence type="ECO:0000256" key="1">
    <source>
        <dbReference type="ARBA" id="ARBA00006430"/>
    </source>
</evidence>
<proteinExistence type="inferred from homology"/>
<dbReference type="AlphaFoldDB" id="A0A0B6RXK0"/>
<dbReference type="InterPro" id="IPR004684">
    <property type="entry name" value="2keto-3dGluconate_permease"/>
</dbReference>
<dbReference type="HOGENOM" id="CLU_057476_0_0_4"/>
<keyword evidence="2" id="KW-0813">Transport</keyword>
<keyword evidence="6" id="KW-0769">Symport</keyword>
<dbReference type="RefSeq" id="WP_042628420.1">
    <property type="nucleotide sequence ID" value="NZ_BSTO01000016.1"/>
</dbReference>
<dbReference type="Proteomes" id="UP000031838">
    <property type="component" value="Chromosome 2"/>
</dbReference>
<evidence type="ECO:0000313" key="12">
    <source>
        <dbReference type="Proteomes" id="UP000031838"/>
    </source>
</evidence>
<feature type="region of interest" description="Disordered" evidence="9">
    <location>
        <begin position="316"/>
        <end position="343"/>
    </location>
</feature>
<comment type="similarity">
    <text evidence="1">Belongs to the KdgT transporter family.</text>
</comment>
<dbReference type="GO" id="GO:0016020">
    <property type="term" value="C:membrane"/>
    <property type="evidence" value="ECO:0007669"/>
    <property type="project" value="InterPro"/>
</dbReference>
<feature type="transmembrane region" description="Helical" evidence="10">
    <location>
        <begin position="250"/>
        <end position="269"/>
    </location>
</feature>
<evidence type="ECO:0000256" key="3">
    <source>
        <dbReference type="ARBA" id="ARBA00022475"/>
    </source>
</evidence>
<dbReference type="KEGG" id="bgp:BGL_2c20430"/>
<feature type="transmembrane region" description="Helical" evidence="10">
    <location>
        <begin position="160"/>
        <end position="181"/>
    </location>
</feature>
<feature type="transmembrane region" description="Helical" evidence="10">
    <location>
        <begin position="12"/>
        <end position="29"/>
    </location>
</feature>
<dbReference type="GO" id="GO:0015649">
    <property type="term" value="F:2-keto-3-deoxygluconate:proton symporter activity"/>
    <property type="evidence" value="ECO:0007669"/>
    <property type="project" value="InterPro"/>
</dbReference>
<accession>A0A0B6RXK0</accession>
<feature type="transmembrane region" description="Helical" evidence="10">
    <location>
        <begin position="135"/>
        <end position="154"/>
    </location>
</feature>
<dbReference type="KEGG" id="bpla:bpln_2g20680"/>
<reference evidence="12" key="1">
    <citation type="submission" date="2011-03" db="EMBL/GenBank/DDBJ databases">
        <authorList>
            <person name="Voget S."/>
            <person name="Streit W.R."/>
            <person name="Jaeger K.E."/>
            <person name="Daniel R."/>
        </authorList>
    </citation>
    <scope>NUCLEOTIDE SEQUENCE [LARGE SCALE GENOMIC DNA]</scope>
    <source>
        <strain evidence="12">PG1</strain>
    </source>
</reference>
<evidence type="ECO:0000256" key="5">
    <source>
        <dbReference type="ARBA" id="ARBA00022692"/>
    </source>
</evidence>
<feature type="transmembrane region" description="Helical" evidence="10">
    <location>
        <begin position="284"/>
        <end position="303"/>
    </location>
</feature>
<keyword evidence="8 10" id="KW-0472">Membrane</keyword>
<keyword evidence="3" id="KW-1003">Cell membrane</keyword>
<evidence type="ECO:0000256" key="10">
    <source>
        <dbReference type="SAM" id="Phobius"/>
    </source>
</evidence>
<evidence type="ECO:0000256" key="7">
    <source>
        <dbReference type="ARBA" id="ARBA00022989"/>
    </source>
</evidence>
<dbReference type="EMBL" id="CP002581">
    <property type="protein sequence ID" value="AJK50107.1"/>
    <property type="molecule type" value="Genomic_DNA"/>
</dbReference>
<keyword evidence="5 10" id="KW-0812">Transmembrane</keyword>
<keyword evidence="7 10" id="KW-1133">Transmembrane helix</keyword>
<evidence type="ECO:0000256" key="4">
    <source>
        <dbReference type="ARBA" id="ARBA00022597"/>
    </source>
</evidence>
<evidence type="ECO:0000256" key="8">
    <source>
        <dbReference type="ARBA" id="ARBA00023136"/>
    </source>
</evidence>
<organism evidence="11 12">
    <name type="scientific">Burkholderia plantarii</name>
    <dbReference type="NCBI Taxonomy" id="41899"/>
    <lineage>
        <taxon>Bacteria</taxon>
        <taxon>Pseudomonadati</taxon>
        <taxon>Pseudomonadota</taxon>
        <taxon>Betaproteobacteria</taxon>
        <taxon>Burkholderiales</taxon>
        <taxon>Burkholderiaceae</taxon>
        <taxon>Burkholderia</taxon>
    </lineage>
</organism>
<keyword evidence="4" id="KW-0762">Sugar transport</keyword>
<reference evidence="11 12" key="2">
    <citation type="journal article" date="2016" name="Appl. Microbiol. Biotechnol.">
        <title>Mutations improving production and secretion of extracellular lipase by Burkholderia glumae PG1.</title>
        <authorList>
            <person name="Knapp A."/>
            <person name="Voget S."/>
            <person name="Gao R."/>
            <person name="Zaburannyi N."/>
            <person name="Krysciak D."/>
            <person name="Breuer M."/>
            <person name="Hauer B."/>
            <person name="Streit W.R."/>
            <person name="Muller R."/>
            <person name="Daniel R."/>
            <person name="Jaeger K.E."/>
        </authorList>
    </citation>
    <scope>NUCLEOTIDE SEQUENCE [LARGE SCALE GENOMIC DNA]</scope>
    <source>
        <strain evidence="11 12">PG1</strain>
    </source>
</reference>
<name>A0A0B6RXK0_BURPL</name>
<dbReference type="Pfam" id="PF03812">
    <property type="entry name" value="KdgT"/>
    <property type="match status" value="1"/>
</dbReference>
<feature type="transmembrane region" description="Helical" evidence="10">
    <location>
        <begin position="41"/>
        <end position="61"/>
    </location>
</feature>
<gene>
    <name evidence="11" type="primary">kdgT2</name>
    <name evidence="11" type="ORF">BGL_2c20430</name>
</gene>
<feature type="transmembrane region" description="Helical" evidence="10">
    <location>
        <begin position="193"/>
        <end position="214"/>
    </location>
</feature>
<evidence type="ECO:0000256" key="2">
    <source>
        <dbReference type="ARBA" id="ARBA00022448"/>
    </source>
</evidence>